<gene>
    <name evidence="5 8" type="primary">fumC</name>
    <name evidence="8" type="ORF">CBLFYP116_05404</name>
</gene>
<dbReference type="GO" id="GO:0008797">
    <property type="term" value="F:aspartate ammonia-lyase activity"/>
    <property type="evidence" value="ECO:0007669"/>
    <property type="project" value="UniProtKB-EC"/>
</dbReference>
<feature type="site" description="Important for catalytic activity" evidence="5">
    <location>
        <position position="325"/>
    </location>
</feature>
<comment type="subunit">
    <text evidence="5">Homotetramer.</text>
</comment>
<dbReference type="PANTHER" id="PTHR11444:SF1">
    <property type="entry name" value="FUMARATE HYDRATASE, MITOCHONDRIAL"/>
    <property type="match status" value="1"/>
</dbReference>
<dbReference type="AlphaFoldDB" id="A0A6N2XNY7"/>
<evidence type="ECO:0000256" key="1">
    <source>
        <dbReference type="ARBA" id="ARBA00001494"/>
    </source>
</evidence>
<dbReference type="FunFam" id="1.10.275.10:FF:000001">
    <property type="entry name" value="Fumarate hydratase, mitochondrial"/>
    <property type="match status" value="1"/>
</dbReference>
<dbReference type="GO" id="GO:0004333">
    <property type="term" value="F:fumarate hydratase activity"/>
    <property type="evidence" value="ECO:0007669"/>
    <property type="project" value="UniProtKB-UniRule"/>
</dbReference>
<dbReference type="InterPro" id="IPR008948">
    <property type="entry name" value="L-Aspartase-like"/>
</dbReference>
<dbReference type="RefSeq" id="WP_002578248.1">
    <property type="nucleotide sequence ID" value="NZ_BAABXO010000001.1"/>
</dbReference>
<accession>A0A6N2XNY7</accession>
<comment type="miscellaneous">
    <text evidence="5">There are 2 substrate-binding sites: the catalytic A site, and the non-catalytic B site that may play a role in the transfer of substrate or product between the active site and the solvent. Alternatively, the B site may bind allosteric effectors.</text>
</comment>
<dbReference type="InterPro" id="IPR005677">
    <property type="entry name" value="Fum_hydII"/>
</dbReference>
<comment type="subcellular location">
    <subcellularLocation>
        <location evidence="5">Cytoplasm</location>
    </subcellularLocation>
</comment>
<comment type="pathway">
    <text evidence="5">Carbohydrate metabolism; tricarboxylic acid cycle; (S)-malate from fumarate: step 1/1.</text>
</comment>
<feature type="active site" evidence="5">
    <location>
        <position position="312"/>
    </location>
</feature>
<keyword evidence="5" id="KW-0816">Tricarboxylic acid cycle</keyword>
<dbReference type="InterPro" id="IPR022761">
    <property type="entry name" value="Fumarate_lyase_N"/>
</dbReference>
<protein>
    <recommendedName>
        <fullName evidence="5">Fumarate hydratase class II</fullName>
        <shortName evidence="5">Fumarase C</shortName>
        <ecNumber evidence="5">4.2.1.2</ecNumber>
    </recommendedName>
    <alternativeName>
        <fullName evidence="5">Aerobic fumarase</fullName>
    </alternativeName>
    <alternativeName>
        <fullName evidence="5">Iron-independent fumarase</fullName>
    </alternativeName>
</protein>
<dbReference type="PRINTS" id="PR00149">
    <property type="entry name" value="FUMRATELYASE"/>
</dbReference>
<dbReference type="FunFam" id="1.10.40.30:FF:000002">
    <property type="entry name" value="Fumarate hydratase class II"/>
    <property type="match status" value="1"/>
</dbReference>
<proteinExistence type="inferred from homology"/>
<dbReference type="FunFam" id="1.20.200.10:FF:000001">
    <property type="entry name" value="Fumarate hydratase, mitochondrial"/>
    <property type="match status" value="1"/>
</dbReference>
<organism evidence="8">
    <name type="scientific">Enterocloster bolteae</name>
    <dbReference type="NCBI Taxonomy" id="208479"/>
    <lineage>
        <taxon>Bacteria</taxon>
        <taxon>Bacillati</taxon>
        <taxon>Bacillota</taxon>
        <taxon>Clostridia</taxon>
        <taxon>Lachnospirales</taxon>
        <taxon>Lachnospiraceae</taxon>
        <taxon>Enterocloster</taxon>
    </lineage>
</organism>
<dbReference type="Gene3D" id="1.10.40.30">
    <property type="entry name" value="Fumarase/aspartase (C-terminal domain)"/>
    <property type="match status" value="1"/>
</dbReference>
<dbReference type="InterPro" id="IPR020557">
    <property type="entry name" value="Fumarate_lyase_CS"/>
</dbReference>
<comment type="catalytic activity">
    <reaction evidence="5">
        <text>(S)-malate = fumarate + H2O</text>
        <dbReference type="Rhea" id="RHEA:12460"/>
        <dbReference type="ChEBI" id="CHEBI:15377"/>
        <dbReference type="ChEBI" id="CHEBI:15589"/>
        <dbReference type="ChEBI" id="CHEBI:29806"/>
        <dbReference type="EC" id="4.2.1.2"/>
    </reaction>
</comment>
<dbReference type="Gene3D" id="1.20.200.10">
    <property type="entry name" value="Fumarase/aspartase (Central domain)"/>
    <property type="match status" value="1"/>
</dbReference>
<feature type="binding site" description="in site B" evidence="5">
    <location>
        <begin position="123"/>
        <end position="126"/>
    </location>
    <ligand>
        <name>substrate</name>
    </ligand>
</feature>
<comment type="similarity">
    <text evidence="2 5">Belongs to the class-II fumarase/aspartase family. Fumarase subfamily.</text>
</comment>
<keyword evidence="5" id="KW-0963">Cytoplasm</keyword>
<dbReference type="UniPathway" id="UPA00223">
    <property type="reaction ID" value="UER01007"/>
</dbReference>
<dbReference type="SUPFAM" id="SSF48557">
    <property type="entry name" value="L-aspartase-like"/>
    <property type="match status" value="1"/>
</dbReference>
<dbReference type="Pfam" id="PF10415">
    <property type="entry name" value="FumaraseC_C"/>
    <property type="match status" value="1"/>
</dbReference>
<dbReference type="NCBIfam" id="NF008909">
    <property type="entry name" value="PRK12273.1"/>
    <property type="match status" value="1"/>
</dbReference>
<keyword evidence="4 5" id="KW-0456">Lyase</keyword>
<evidence type="ECO:0000256" key="3">
    <source>
        <dbReference type="ARBA" id="ARBA00022605"/>
    </source>
</evidence>
<dbReference type="EC" id="4.2.1.2" evidence="5"/>
<dbReference type="GO" id="GO:0006108">
    <property type="term" value="P:malate metabolic process"/>
    <property type="evidence" value="ECO:0007669"/>
    <property type="project" value="TreeGrafter"/>
</dbReference>
<evidence type="ECO:0000256" key="4">
    <source>
        <dbReference type="ARBA" id="ARBA00023239"/>
    </source>
</evidence>
<evidence type="ECO:0000259" key="6">
    <source>
        <dbReference type="Pfam" id="PF00206"/>
    </source>
</evidence>
<dbReference type="InterPro" id="IPR000362">
    <property type="entry name" value="Fumarate_lyase_fam"/>
</dbReference>
<dbReference type="PANTHER" id="PTHR11444">
    <property type="entry name" value="ASPARTATEAMMONIA/ARGININOSUCCINATE/ADENYLOSUCCINATE LYASE"/>
    <property type="match status" value="1"/>
</dbReference>
<feature type="binding site" evidence="5">
    <location>
        <position position="181"/>
    </location>
    <ligand>
        <name>substrate</name>
    </ligand>
</feature>
<feature type="domain" description="Fumarate lyase N-terminal" evidence="6">
    <location>
        <begin position="11"/>
        <end position="336"/>
    </location>
</feature>
<sequence>MEYRVERDSMGEMKVPADVYWGAQTQRSYENFRIGSEKMPPELIRALGMLKKAAAMANYNLGKLDLRRRDLIIRVCDELEEGRLDGNFPLSVWQTGSGTQTNMNVNEVIANRGNRLAGESMLHPNDHVNMSQSSNDVFPSAMHLAAVMSMEDRLLPALSGLTGTLRRLEEENRGIVKTGRTHLQDATPIGFSQEISGWREMTEKGKSMIEASLPGLRELALGGTAVGTGLNTPRGFSEEAIKILSELTDKPFIPEKNKFHGLSSRDALVFAHGALKALAANMMKMANDIRWLASGPRCGLGEITIPENEPGSSIMPGKVNPTQCEAMTMIAVQVMGNDTAVGLAASQGNFELNVFMPVCIYNFLQSVNLLADGTDSFCKNCVSGIKANRERMDWNLHNSLMLVTALNPYIGYDNGAKTAKKAYRENISLRDACAELGFMSREQFAQVIRPEAMI</sequence>
<keyword evidence="3" id="KW-0028">Amino-acid biosynthesis</keyword>
<dbReference type="GO" id="GO:0006099">
    <property type="term" value="P:tricarboxylic acid cycle"/>
    <property type="evidence" value="ECO:0007669"/>
    <property type="project" value="UniProtKB-UniRule"/>
</dbReference>
<dbReference type="GeneID" id="23116906"/>
<evidence type="ECO:0000256" key="2">
    <source>
        <dbReference type="ARBA" id="ARBA00009084"/>
    </source>
</evidence>
<dbReference type="EMBL" id="CACRTF010000021">
    <property type="protein sequence ID" value="VYT56159.1"/>
    <property type="molecule type" value="Genomic_DNA"/>
</dbReference>
<dbReference type="Pfam" id="PF00206">
    <property type="entry name" value="Lyase_1"/>
    <property type="match status" value="1"/>
</dbReference>
<feature type="binding site" evidence="5">
    <location>
        <begin position="97"/>
        <end position="99"/>
    </location>
    <ligand>
        <name>substrate</name>
    </ligand>
</feature>
<name>A0A6N2XNY7_9FIRM</name>
<dbReference type="NCBIfam" id="TIGR00979">
    <property type="entry name" value="fumC_II"/>
    <property type="match status" value="1"/>
</dbReference>
<dbReference type="Gene3D" id="1.10.275.10">
    <property type="entry name" value="Fumarase/aspartase (N-terminal domain)"/>
    <property type="match status" value="1"/>
</dbReference>
<feature type="active site" description="Proton donor/acceptor" evidence="5">
    <location>
        <position position="182"/>
    </location>
</feature>
<evidence type="ECO:0000259" key="7">
    <source>
        <dbReference type="Pfam" id="PF10415"/>
    </source>
</evidence>
<dbReference type="GO" id="GO:0005737">
    <property type="term" value="C:cytoplasm"/>
    <property type="evidence" value="ECO:0007669"/>
    <property type="project" value="UniProtKB-SubCell"/>
</dbReference>
<comment type="catalytic activity">
    <reaction evidence="1">
        <text>L-aspartate = fumarate + NH4(+)</text>
        <dbReference type="Rhea" id="RHEA:16601"/>
        <dbReference type="ChEBI" id="CHEBI:28938"/>
        <dbReference type="ChEBI" id="CHEBI:29806"/>
        <dbReference type="ChEBI" id="CHEBI:29991"/>
        <dbReference type="EC" id="4.3.1.1"/>
    </reaction>
</comment>
<dbReference type="PROSITE" id="PS00163">
    <property type="entry name" value="FUMARATE_LYASES"/>
    <property type="match status" value="1"/>
</dbReference>
<evidence type="ECO:0000256" key="5">
    <source>
        <dbReference type="HAMAP-Rule" id="MF_00743"/>
    </source>
</evidence>
<dbReference type="InterPro" id="IPR024083">
    <property type="entry name" value="Fumarase/histidase_N"/>
</dbReference>
<feature type="domain" description="Fumarase C C-terminal" evidence="7">
    <location>
        <begin position="402"/>
        <end position="454"/>
    </location>
</feature>
<feature type="binding site" evidence="5">
    <location>
        <position position="313"/>
    </location>
    <ligand>
        <name>substrate</name>
    </ligand>
</feature>
<comment type="function">
    <text evidence="5">Involved in the TCA cycle. Catalyzes the stereospecific interconversion of fumarate to L-malate.</text>
</comment>
<dbReference type="PRINTS" id="PR00145">
    <property type="entry name" value="ARGSUCLYASE"/>
</dbReference>
<feature type="binding site" evidence="5">
    <location>
        <begin position="133"/>
        <end position="135"/>
    </location>
    <ligand>
        <name>substrate</name>
    </ligand>
</feature>
<dbReference type="GO" id="GO:0006106">
    <property type="term" value="P:fumarate metabolic process"/>
    <property type="evidence" value="ECO:0007669"/>
    <property type="project" value="InterPro"/>
</dbReference>
<dbReference type="GO" id="GO:0008652">
    <property type="term" value="P:amino acid biosynthetic process"/>
    <property type="evidence" value="ECO:0007669"/>
    <property type="project" value="UniProtKB-KW"/>
</dbReference>
<dbReference type="HAMAP" id="MF_00743">
    <property type="entry name" value="FumaraseC"/>
    <property type="match status" value="1"/>
</dbReference>
<dbReference type="CDD" id="cd01362">
    <property type="entry name" value="Fumarase_classII"/>
    <property type="match status" value="1"/>
</dbReference>
<dbReference type="InterPro" id="IPR018951">
    <property type="entry name" value="Fumarase_C_C"/>
</dbReference>
<feature type="binding site" evidence="5">
    <location>
        <begin position="318"/>
        <end position="320"/>
    </location>
    <ligand>
        <name>substrate</name>
    </ligand>
</feature>
<reference evidence="8" key="1">
    <citation type="submission" date="2019-11" db="EMBL/GenBank/DDBJ databases">
        <authorList>
            <person name="Feng L."/>
        </authorList>
    </citation>
    <scope>NUCLEOTIDE SEQUENCE</scope>
    <source>
        <strain evidence="8">CbolteaeLFYP116</strain>
    </source>
</reference>
<evidence type="ECO:0000313" key="8">
    <source>
        <dbReference type="EMBL" id="VYT56159.1"/>
    </source>
</evidence>